<feature type="compositionally biased region" description="Gly residues" evidence="1">
    <location>
        <begin position="1"/>
        <end position="15"/>
    </location>
</feature>
<gene>
    <name evidence="2" type="ORF">R1sor_016196</name>
</gene>
<dbReference type="EMBL" id="JBJQOH010000004">
    <property type="protein sequence ID" value="KAL3689887.1"/>
    <property type="molecule type" value="Genomic_DNA"/>
</dbReference>
<evidence type="ECO:0000256" key="1">
    <source>
        <dbReference type="SAM" id="MobiDB-lite"/>
    </source>
</evidence>
<feature type="compositionally biased region" description="Low complexity" evidence="1">
    <location>
        <begin position="23"/>
        <end position="44"/>
    </location>
</feature>
<feature type="region of interest" description="Disordered" evidence="1">
    <location>
        <begin position="1"/>
        <end position="44"/>
    </location>
</feature>
<keyword evidence="3" id="KW-1185">Reference proteome</keyword>
<feature type="region of interest" description="Disordered" evidence="1">
    <location>
        <begin position="182"/>
        <end position="203"/>
    </location>
</feature>
<dbReference type="AlphaFoldDB" id="A0ABD3HH31"/>
<reference evidence="2 3" key="1">
    <citation type="submission" date="2024-09" db="EMBL/GenBank/DDBJ databases">
        <title>Chromosome-scale assembly of Riccia sorocarpa.</title>
        <authorList>
            <person name="Paukszto L."/>
        </authorList>
    </citation>
    <scope>NUCLEOTIDE SEQUENCE [LARGE SCALE GENOMIC DNA]</scope>
    <source>
        <strain evidence="2">LP-2024</strain>
        <tissue evidence="2">Aerial parts of the thallus</tissue>
    </source>
</reference>
<sequence>MGGGGPADDGGGSGSGSHVDIVPSGEGPSSAPSPSTPSALSPSWLAPTDREALLRWIESSPFVFVDREHHESARARLVEAEGAESSLRRQLVEARDAEKTAEEALQRANAVVGDLTSRAAGTEARIEVVRLELQGRDSRIHELESQVAQLTTDLEVERADRSELVDQLDDARQAAQGLLEELSQNGPSDGPPPGDGPPPLNDAQKLAVAKAEIARLKTQLELTVSCRGPATYRNLVKS</sequence>
<protein>
    <submittedName>
        <fullName evidence="2">Uncharacterized protein</fullName>
    </submittedName>
</protein>
<name>A0ABD3HH31_9MARC</name>
<feature type="compositionally biased region" description="Pro residues" evidence="1">
    <location>
        <begin position="189"/>
        <end position="200"/>
    </location>
</feature>
<accession>A0ABD3HH31</accession>
<dbReference type="Proteomes" id="UP001633002">
    <property type="component" value="Unassembled WGS sequence"/>
</dbReference>
<evidence type="ECO:0000313" key="2">
    <source>
        <dbReference type="EMBL" id="KAL3689887.1"/>
    </source>
</evidence>
<comment type="caution">
    <text evidence="2">The sequence shown here is derived from an EMBL/GenBank/DDBJ whole genome shotgun (WGS) entry which is preliminary data.</text>
</comment>
<proteinExistence type="predicted"/>
<organism evidence="2 3">
    <name type="scientific">Riccia sorocarpa</name>
    <dbReference type="NCBI Taxonomy" id="122646"/>
    <lineage>
        <taxon>Eukaryota</taxon>
        <taxon>Viridiplantae</taxon>
        <taxon>Streptophyta</taxon>
        <taxon>Embryophyta</taxon>
        <taxon>Marchantiophyta</taxon>
        <taxon>Marchantiopsida</taxon>
        <taxon>Marchantiidae</taxon>
        <taxon>Marchantiales</taxon>
        <taxon>Ricciaceae</taxon>
        <taxon>Riccia</taxon>
    </lineage>
</organism>
<evidence type="ECO:0000313" key="3">
    <source>
        <dbReference type="Proteomes" id="UP001633002"/>
    </source>
</evidence>